<gene>
    <name evidence="2" type="ORF">FHX72_002150</name>
</gene>
<protein>
    <submittedName>
        <fullName evidence="2">Uncharacterized protein (DUF2236 family)</fullName>
    </submittedName>
</protein>
<accession>A0A7W4UP27</accession>
<reference evidence="2 3" key="1">
    <citation type="submission" date="2020-08" db="EMBL/GenBank/DDBJ databases">
        <title>Sequencing the genomes of 1000 actinobacteria strains.</title>
        <authorList>
            <person name="Klenk H.-P."/>
        </authorList>
    </citation>
    <scope>NUCLEOTIDE SEQUENCE [LARGE SCALE GENOMIC DNA]</scope>
    <source>
        <strain evidence="2 3">DSM 20419</strain>
    </source>
</reference>
<name>A0A7W4UP27_9MICO</name>
<evidence type="ECO:0000259" key="1">
    <source>
        <dbReference type="Pfam" id="PF09995"/>
    </source>
</evidence>
<evidence type="ECO:0000313" key="2">
    <source>
        <dbReference type="EMBL" id="MBB2958005.1"/>
    </source>
</evidence>
<sequence>MTARPPGAAGQPREDDGYFGPGSVTWRLFADPSLSLGGIAAILLQALNPDMMRLFTKVSDFYGDAAGRSERTGRYLETITYGDRAHADAAARSVRRMHAHARWVDPETGLEWKADTESWQDWTHNTLVWSIVRAAALYGPALTGDERDRFVREQHASARLLGMDAFRLPSTWAELDAEVQRQGEHMALTMAANELARNLRKPSLKGNPVAVLIGVSIQDGILAILPEWARQLYGIEGRPMSLRAATRTTRRLLAVSRRQGRGDRAVVAIIQRVEEHPYRKVRKRRPITP</sequence>
<dbReference type="Proteomes" id="UP000545286">
    <property type="component" value="Unassembled WGS sequence"/>
</dbReference>
<feature type="domain" description="ER-bound oxygenase mpaB/mpaB'/Rubber oxygenase catalytic" evidence="1">
    <location>
        <begin position="26"/>
        <end position="254"/>
    </location>
</feature>
<dbReference type="GO" id="GO:0016491">
    <property type="term" value="F:oxidoreductase activity"/>
    <property type="evidence" value="ECO:0007669"/>
    <property type="project" value="InterPro"/>
</dbReference>
<dbReference type="PANTHER" id="PTHR36151:SF3">
    <property type="entry name" value="ER-BOUND OXYGENASE MPAB_MPAB'_RUBBER OXYGENASE CATALYTIC DOMAIN-CONTAINING PROTEIN"/>
    <property type="match status" value="1"/>
</dbReference>
<dbReference type="Pfam" id="PF09995">
    <property type="entry name" value="MPAB_Lcp_cat"/>
    <property type="match status" value="1"/>
</dbReference>
<dbReference type="EMBL" id="JACHWJ010000003">
    <property type="protein sequence ID" value="MBB2958005.1"/>
    <property type="molecule type" value="Genomic_DNA"/>
</dbReference>
<dbReference type="InterPro" id="IPR018713">
    <property type="entry name" value="MPAB/Lcp_cat_dom"/>
</dbReference>
<dbReference type="AlphaFoldDB" id="A0A7W4UP27"/>
<comment type="caution">
    <text evidence="2">The sequence shown here is derived from an EMBL/GenBank/DDBJ whole genome shotgun (WGS) entry which is preliminary data.</text>
</comment>
<dbReference type="PANTHER" id="PTHR36151">
    <property type="entry name" value="BLR2777 PROTEIN"/>
    <property type="match status" value="1"/>
</dbReference>
<organism evidence="2 3">
    <name type="scientific">Pseudoclavibacter helvolus</name>
    <dbReference type="NCBI Taxonomy" id="255205"/>
    <lineage>
        <taxon>Bacteria</taxon>
        <taxon>Bacillati</taxon>
        <taxon>Actinomycetota</taxon>
        <taxon>Actinomycetes</taxon>
        <taxon>Micrococcales</taxon>
        <taxon>Microbacteriaceae</taxon>
        <taxon>Pseudoclavibacter</taxon>
    </lineage>
</organism>
<keyword evidence="3" id="KW-1185">Reference proteome</keyword>
<evidence type="ECO:0000313" key="3">
    <source>
        <dbReference type="Proteomes" id="UP000545286"/>
    </source>
</evidence>
<proteinExistence type="predicted"/>